<sequence length="111" mass="12943">MTIEDVRRVAEQLPRSYEVLVRDRVKFRVGKIVWLAFSADETQMGFAFPKEERDVLVASEPEVFLLPRRSDLRFNWVEVRLDAIDVARMREIVVDAWRLVVPRSVALAQGD</sequence>
<evidence type="ECO:0000313" key="2">
    <source>
        <dbReference type="Proteomes" id="UP001500730"/>
    </source>
</evidence>
<dbReference type="SUPFAM" id="SSF142906">
    <property type="entry name" value="YjbR-like"/>
    <property type="match status" value="1"/>
</dbReference>
<keyword evidence="2" id="KW-1185">Reference proteome</keyword>
<dbReference type="Pfam" id="PF04237">
    <property type="entry name" value="YjbR"/>
    <property type="match status" value="1"/>
</dbReference>
<dbReference type="InterPro" id="IPR058532">
    <property type="entry name" value="YjbR/MT2646/Rv2570-like"/>
</dbReference>
<accession>A0ABN3M9M8</accession>
<dbReference type="RefSeq" id="WP_344256923.1">
    <property type="nucleotide sequence ID" value="NZ_BAAARE010000024.1"/>
</dbReference>
<dbReference type="EMBL" id="BAAARE010000024">
    <property type="protein sequence ID" value="GAA2498291.1"/>
    <property type="molecule type" value="Genomic_DNA"/>
</dbReference>
<reference evidence="1 2" key="1">
    <citation type="journal article" date="2019" name="Int. J. Syst. Evol. Microbiol.">
        <title>The Global Catalogue of Microorganisms (GCM) 10K type strain sequencing project: providing services to taxonomists for standard genome sequencing and annotation.</title>
        <authorList>
            <consortium name="The Broad Institute Genomics Platform"/>
            <consortium name="The Broad Institute Genome Sequencing Center for Infectious Disease"/>
            <person name="Wu L."/>
            <person name="Ma J."/>
        </authorList>
    </citation>
    <scope>NUCLEOTIDE SEQUENCE [LARGE SCALE GENOMIC DNA]</scope>
    <source>
        <strain evidence="1 2">JCM 16259</strain>
    </source>
</reference>
<dbReference type="Proteomes" id="UP001500730">
    <property type="component" value="Unassembled WGS sequence"/>
</dbReference>
<protein>
    <submittedName>
        <fullName evidence="1">MmcQ/YjbR family DNA-binding protein</fullName>
    </submittedName>
</protein>
<evidence type="ECO:0000313" key="1">
    <source>
        <dbReference type="EMBL" id="GAA2498291.1"/>
    </source>
</evidence>
<proteinExistence type="predicted"/>
<dbReference type="InterPro" id="IPR038056">
    <property type="entry name" value="YjbR-like_sf"/>
</dbReference>
<comment type="caution">
    <text evidence="1">The sequence shown here is derived from an EMBL/GenBank/DDBJ whole genome shotgun (WGS) entry which is preliminary data.</text>
</comment>
<gene>
    <name evidence="1" type="ORF">GCM10009858_40780</name>
</gene>
<organism evidence="1 2">
    <name type="scientific">Terrabacter carboxydivorans</name>
    <dbReference type="NCBI Taxonomy" id="619730"/>
    <lineage>
        <taxon>Bacteria</taxon>
        <taxon>Bacillati</taxon>
        <taxon>Actinomycetota</taxon>
        <taxon>Actinomycetes</taxon>
        <taxon>Micrococcales</taxon>
        <taxon>Intrasporangiaceae</taxon>
        <taxon>Terrabacter</taxon>
    </lineage>
</organism>
<keyword evidence="1" id="KW-0238">DNA-binding</keyword>
<name>A0ABN3M9M8_9MICO</name>
<dbReference type="GO" id="GO:0003677">
    <property type="term" value="F:DNA binding"/>
    <property type="evidence" value="ECO:0007669"/>
    <property type="project" value="UniProtKB-KW"/>
</dbReference>